<name>A0AA38HCJ8_9TREE</name>
<dbReference type="SUPFAM" id="SSF53098">
    <property type="entry name" value="Ribonuclease H-like"/>
    <property type="match status" value="1"/>
</dbReference>
<protein>
    <submittedName>
        <fullName evidence="3">Eukaryotic translation initiation factor 2C 2</fullName>
    </submittedName>
</protein>
<dbReference type="GO" id="GO:0003743">
    <property type="term" value="F:translation initiation factor activity"/>
    <property type="evidence" value="ECO:0007669"/>
    <property type="project" value="UniProtKB-KW"/>
</dbReference>
<accession>A0AA38HCJ8</accession>
<dbReference type="Proteomes" id="UP001164286">
    <property type="component" value="Unassembled WGS sequence"/>
</dbReference>
<evidence type="ECO:0000313" key="3">
    <source>
        <dbReference type="EMBL" id="KAI9636399.1"/>
    </source>
</evidence>
<keyword evidence="3" id="KW-0648">Protein biosynthesis</keyword>
<dbReference type="Pfam" id="PF16488">
    <property type="entry name" value="ArgoL2"/>
    <property type="match status" value="1"/>
</dbReference>
<evidence type="ECO:0000313" key="4">
    <source>
        <dbReference type="Proteomes" id="UP001164286"/>
    </source>
</evidence>
<dbReference type="Pfam" id="PF16486">
    <property type="entry name" value="ArgoN"/>
    <property type="match status" value="1"/>
</dbReference>
<dbReference type="InterPro" id="IPR045246">
    <property type="entry name" value="Piwi_ago-like"/>
</dbReference>
<dbReference type="SUPFAM" id="SSF101690">
    <property type="entry name" value="PAZ domain"/>
    <property type="match status" value="1"/>
</dbReference>
<dbReference type="CDD" id="cd02846">
    <property type="entry name" value="PAZ_argonaute_like"/>
    <property type="match status" value="1"/>
</dbReference>
<dbReference type="EMBL" id="JAKWFO010000005">
    <property type="protein sequence ID" value="KAI9636399.1"/>
    <property type="molecule type" value="Genomic_DNA"/>
</dbReference>
<dbReference type="Gene3D" id="3.30.420.10">
    <property type="entry name" value="Ribonuclease H-like superfamily/Ribonuclease H"/>
    <property type="match status" value="1"/>
</dbReference>
<dbReference type="GO" id="GO:0003723">
    <property type="term" value="F:RNA binding"/>
    <property type="evidence" value="ECO:0007669"/>
    <property type="project" value="InterPro"/>
</dbReference>
<dbReference type="InterPro" id="IPR032474">
    <property type="entry name" value="Argonaute_N"/>
</dbReference>
<organism evidence="3 4">
    <name type="scientific">Dioszegia hungarica</name>
    <dbReference type="NCBI Taxonomy" id="4972"/>
    <lineage>
        <taxon>Eukaryota</taxon>
        <taxon>Fungi</taxon>
        <taxon>Dikarya</taxon>
        <taxon>Basidiomycota</taxon>
        <taxon>Agaricomycotina</taxon>
        <taxon>Tremellomycetes</taxon>
        <taxon>Tremellales</taxon>
        <taxon>Bulleribasidiaceae</taxon>
        <taxon>Dioszegia</taxon>
    </lineage>
</organism>
<proteinExistence type="predicted"/>
<keyword evidence="3" id="KW-0396">Initiation factor</keyword>
<dbReference type="PROSITE" id="PS50821">
    <property type="entry name" value="PAZ"/>
    <property type="match status" value="1"/>
</dbReference>
<dbReference type="InterPro" id="IPR036397">
    <property type="entry name" value="RNaseH_sf"/>
</dbReference>
<dbReference type="InterPro" id="IPR012337">
    <property type="entry name" value="RNaseH-like_sf"/>
</dbReference>
<feature type="domain" description="PAZ" evidence="1">
    <location>
        <begin position="260"/>
        <end position="396"/>
    </location>
</feature>
<feature type="domain" description="Piwi" evidence="2">
    <location>
        <begin position="582"/>
        <end position="883"/>
    </location>
</feature>
<dbReference type="InterPro" id="IPR003100">
    <property type="entry name" value="PAZ_dom"/>
</dbReference>
<comment type="caution">
    <text evidence="3">The sequence shown here is derived from an EMBL/GenBank/DDBJ whole genome shotgun (WGS) entry which is preliminary data.</text>
</comment>
<keyword evidence="4" id="KW-1185">Reference proteome</keyword>
<dbReference type="InterPro" id="IPR036085">
    <property type="entry name" value="PAZ_dom_sf"/>
</dbReference>
<dbReference type="Pfam" id="PF02171">
    <property type="entry name" value="Piwi"/>
    <property type="match status" value="1"/>
</dbReference>
<dbReference type="Gene3D" id="2.170.260.10">
    <property type="entry name" value="paz domain"/>
    <property type="match status" value="1"/>
</dbReference>
<evidence type="ECO:0000259" key="1">
    <source>
        <dbReference type="PROSITE" id="PS50821"/>
    </source>
</evidence>
<sequence>MAQPTAELEKVFGTLNLKETFAGDEFKSRPAPGKNGRPLTVFANMYPVAIKPGQTVWHYTADIDPVVKVAKQKEPRQLMQDVWVQAGKEAKGAIKTAFEAAAYDLVGNVWSPVEFPLDGSSKCEVVVNLLEDGSEAKDDKRRFKIVMRPAMSNRSSTAKHTIDLDSIGDFCKGTKLDEQAAESMLVATQAMNVLLRQDVSLRYKAVGAQGRRFFGTDGASLLPEGGVCLSGFMQSFRFTQSGHAAVQLDTAYSAFFKAGPLVDLMGEILGTGGGGGFRGGRGGPRGGAPGGGAGGLQTLDMRQIAKLNGLLRSAKFELIHRKSSRQYTFLKITAQPAAECKFLLDGKDGKESKMVTIPEYYKQTYNVTLQKPRLPCISFGAGGKNKVPLELVRLVEYNSIPFLKLSGDQTAAMIKVAAKRPEDRVKMIGDWRKKLDWGNLPKVKAWNVKIDPNMMQVKARVLAPPVITYSANKTQQPSGGRACSQWNMRNTKYAKAGKSLKSWAIVNLDGRLPMDVIQGFVVRLAQNLNITNCPVENTRPPIVDGADGRRFDVMQQGFSCIKPALQNGAREAYMQSKINPQLIVIILPNKDLGRYAEIKRCAMQDLRMPVVTQLLQSQKISPTNRGMDQYVGNIHCKVGGVTHHVPMPNILDKTTMMIGADVTHPPPAGAGQIAPSIAVTIASISGDNNLFCPEIRIQEGRKESITDLKDMVKQHLITFQKNAKALPAKIIMFRDGVSEGQFAMCATEEYEAMLKAAREMDPKYRPKITFVICAKRHSMRFFAMTQQDGDRTGNLQPGLVVDTGVCHPFAFDFYLQAHSGLQGTARPTHYVVVKDDIGFDADKMQGLCNSLCYSYSRACRSVSLIPVAYYCDIIAGKCRDFLYKDDSDVAASVSSGSGPDRPMEFNSMELMKRIQSNPDFNSVAWYM</sequence>
<dbReference type="RefSeq" id="XP_052946176.1">
    <property type="nucleotide sequence ID" value="XM_053093239.1"/>
</dbReference>
<reference evidence="3" key="1">
    <citation type="journal article" date="2022" name="G3 (Bethesda)">
        <title>High quality genome of the basidiomycete yeast Dioszegia hungarica PDD-24b-2 isolated from cloud water.</title>
        <authorList>
            <person name="Jarrige D."/>
            <person name="Haridas S."/>
            <person name="Bleykasten-Grosshans C."/>
            <person name="Joly M."/>
            <person name="Nadalig T."/>
            <person name="Sancelme M."/>
            <person name="Vuilleumier S."/>
            <person name="Grigoriev I.V."/>
            <person name="Amato P."/>
            <person name="Bringel F."/>
        </authorList>
    </citation>
    <scope>NUCLEOTIDE SEQUENCE</scope>
    <source>
        <strain evidence="3">PDD-24b-2</strain>
    </source>
</reference>
<dbReference type="GeneID" id="77732444"/>
<dbReference type="AlphaFoldDB" id="A0AA38HCJ8"/>
<dbReference type="InterPro" id="IPR003165">
    <property type="entry name" value="Piwi"/>
</dbReference>
<dbReference type="Gene3D" id="3.40.50.2300">
    <property type="match status" value="1"/>
</dbReference>
<gene>
    <name evidence="3" type="ORF">MKK02DRAFT_45107</name>
</gene>
<evidence type="ECO:0000259" key="2">
    <source>
        <dbReference type="PROSITE" id="PS50822"/>
    </source>
</evidence>
<dbReference type="SMART" id="SM00950">
    <property type="entry name" value="Piwi"/>
    <property type="match status" value="1"/>
</dbReference>
<dbReference type="CDD" id="cd04657">
    <property type="entry name" value="Piwi_ago-like"/>
    <property type="match status" value="1"/>
</dbReference>
<dbReference type="Pfam" id="PF02170">
    <property type="entry name" value="PAZ"/>
    <property type="match status" value="1"/>
</dbReference>
<dbReference type="PANTHER" id="PTHR22891">
    <property type="entry name" value="EUKARYOTIC TRANSLATION INITIATION FACTOR 2C"/>
    <property type="match status" value="1"/>
</dbReference>
<dbReference type="InterPro" id="IPR032472">
    <property type="entry name" value="ArgoL2"/>
</dbReference>
<dbReference type="PROSITE" id="PS50822">
    <property type="entry name" value="PIWI"/>
    <property type="match status" value="1"/>
</dbReference>